<comment type="catalytic activity">
    <reaction evidence="1 10">
        <text>Random hydrolysis of (1-&gt;6)-alpha-D-mannosidic linkages in unbranched (1-&gt;6)-mannans.</text>
        <dbReference type="EC" id="3.2.1.101"/>
    </reaction>
</comment>
<dbReference type="PANTHER" id="PTHR12145:SF36">
    <property type="entry name" value="MANNAN ENDO-1,6-ALPHA-MANNOSIDASE DCW1"/>
    <property type="match status" value="1"/>
</dbReference>
<evidence type="ECO:0000313" key="15">
    <source>
        <dbReference type="Proteomes" id="UP001270362"/>
    </source>
</evidence>
<comment type="similarity">
    <text evidence="3 10">Belongs to the glycosyl hydrolase 76 family.</text>
</comment>
<comment type="caution">
    <text evidence="14">The sequence shown here is derived from an EMBL/GenBank/DDBJ whole genome shotgun (WGS) entry which is preliminary data.</text>
</comment>
<keyword evidence="8" id="KW-0325">Glycoprotein</keyword>
<feature type="chain" id="PRO_5042088965" description="Mannan endo-1,6-alpha-mannosidase" evidence="13">
    <location>
        <begin position="24"/>
        <end position="476"/>
    </location>
</feature>
<keyword evidence="6 10" id="KW-0378">Hydrolase</keyword>
<keyword evidence="9 10" id="KW-0326">Glycosidase</keyword>
<dbReference type="InterPro" id="IPR005198">
    <property type="entry name" value="Glyco_hydro_76"/>
</dbReference>
<evidence type="ECO:0000256" key="4">
    <source>
        <dbReference type="ARBA" id="ARBA00012350"/>
    </source>
</evidence>
<dbReference type="AlphaFoldDB" id="A0AAE0XCS3"/>
<dbReference type="GO" id="GO:0012505">
    <property type="term" value="C:endomembrane system"/>
    <property type="evidence" value="ECO:0007669"/>
    <property type="project" value="UniProtKB-SubCell"/>
</dbReference>
<evidence type="ECO:0000313" key="14">
    <source>
        <dbReference type="EMBL" id="KAK3690071.1"/>
    </source>
</evidence>
<keyword evidence="12" id="KW-1133">Transmembrane helix</keyword>
<accession>A0AAE0XCS3</accession>
<dbReference type="InterPro" id="IPR014480">
    <property type="entry name" value="Mannan-1_6-alpha_mannosidase"/>
</dbReference>
<evidence type="ECO:0000256" key="8">
    <source>
        <dbReference type="ARBA" id="ARBA00023180"/>
    </source>
</evidence>
<dbReference type="Gene3D" id="1.50.10.20">
    <property type="match status" value="1"/>
</dbReference>
<evidence type="ECO:0000256" key="9">
    <source>
        <dbReference type="ARBA" id="ARBA00023295"/>
    </source>
</evidence>
<keyword evidence="5 13" id="KW-0732">Signal</keyword>
<sequence length="476" mass="51508">MLSNMGSAWVASLLLLLSASADAASLKVDLSSIASIKAGAKVVARNMMAYYHGDEPGQTIGILPGPPSAENLNQYYWWEAGAMWGTLLDYWHYTGDSTYNPKITQAVAFQADGPTGWRFQPLNWTASLGNDDQGFWGMTALLAAELNFPDPVAKDVPGWLEMAQAVFNAQAPRFTDDYCMGGIRWQVSSFNGGYNYKNTIANAIFFNMGARLARYTDNNTYADWAVKSWDWMAGLSYIDKHYNVFDGGDIENNCTQIHDVQFSPNAAVLIQGAAMMYNHTGAAIWKTRVNGLVNRTLDHFFPNGIMVERACELESKMQCNIDQHSFKGYMHRALATAALVGPPELQTLVFKYLTSSTAGCVTSCLDDGTCGFRWTIGKYDNDVDDGPAGQQMSALAALSTVLLTLDIASVKPPVTNTTGGTSKGDPDAGNNAPDVFAPLPVTTAGRGGAGFLTAFVLASMMGAFVWMAFGWSEGSP</sequence>
<feature type="region of interest" description="Disordered" evidence="11">
    <location>
        <begin position="414"/>
        <end position="434"/>
    </location>
</feature>
<reference evidence="14" key="1">
    <citation type="journal article" date="2023" name="Mol. Phylogenet. Evol.">
        <title>Genome-scale phylogeny and comparative genomics of the fungal order Sordariales.</title>
        <authorList>
            <person name="Hensen N."/>
            <person name="Bonometti L."/>
            <person name="Westerberg I."/>
            <person name="Brannstrom I.O."/>
            <person name="Guillou S."/>
            <person name="Cros-Aarteil S."/>
            <person name="Calhoun S."/>
            <person name="Haridas S."/>
            <person name="Kuo A."/>
            <person name="Mondo S."/>
            <person name="Pangilinan J."/>
            <person name="Riley R."/>
            <person name="LaButti K."/>
            <person name="Andreopoulos B."/>
            <person name="Lipzen A."/>
            <person name="Chen C."/>
            <person name="Yan M."/>
            <person name="Daum C."/>
            <person name="Ng V."/>
            <person name="Clum A."/>
            <person name="Steindorff A."/>
            <person name="Ohm R.A."/>
            <person name="Martin F."/>
            <person name="Silar P."/>
            <person name="Natvig D.O."/>
            <person name="Lalanne C."/>
            <person name="Gautier V."/>
            <person name="Ament-Velasquez S.L."/>
            <person name="Kruys A."/>
            <person name="Hutchinson M.I."/>
            <person name="Powell A.J."/>
            <person name="Barry K."/>
            <person name="Miller A.N."/>
            <person name="Grigoriev I.V."/>
            <person name="Debuchy R."/>
            <person name="Gladieux P."/>
            <person name="Hiltunen Thoren M."/>
            <person name="Johannesson H."/>
        </authorList>
    </citation>
    <scope>NUCLEOTIDE SEQUENCE</scope>
    <source>
        <strain evidence="14">CBS 314.62</strain>
    </source>
</reference>
<reference evidence="14" key="2">
    <citation type="submission" date="2023-06" db="EMBL/GenBank/DDBJ databases">
        <authorList>
            <consortium name="Lawrence Berkeley National Laboratory"/>
            <person name="Haridas S."/>
            <person name="Hensen N."/>
            <person name="Bonometti L."/>
            <person name="Westerberg I."/>
            <person name="Brannstrom I.O."/>
            <person name="Guillou S."/>
            <person name="Cros-Aarteil S."/>
            <person name="Calhoun S."/>
            <person name="Kuo A."/>
            <person name="Mondo S."/>
            <person name="Pangilinan J."/>
            <person name="Riley R."/>
            <person name="Labutti K."/>
            <person name="Andreopoulos B."/>
            <person name="Lipzen A."/>
            <person name="Chen C."/>
            <person name="Yanf M."/>
            <person name="Daum C."/>
            <person name="Ng V."/>
            <person name="Clum A."/>
            <person name="Steindorff A."/>
            <person name="Ohm R."/>
            <person name="Martin F."/>
            <person name="Silar P."/>
            <person name="Natvig D."/>
            <person name="Lalanne C."/>
            <person name="Gautier V."/>
            <person name="Ament-Velasquez S.L."/>
            <person name="Kruys A."/>
            <person name="Hutchinson M.I."/>
            <person name="Powell A.J."/>
            <person name="Barry K."/>
            <person name="Miller A.N."/>
            <person name="Grigoriev I.V."/>
            <person name="Debuchy R."/>
            <person name="Gladieux P."/>
            <person name="Thoren M.H."/>
            <person name="Johannesson H."/>
        </authorList>
    </citation>
    <scope>NUCLEOTIDE SEQUENCE</scope>
    <source>
        <strain evidence="14">CBS 314.62</strain>
    </source>
</reference>
<dbReference type="EC" id="3.2.1.101" evidence="4 10"/>
<dbReference type="GO" id="GO:0009272">
    <property type="term" value="P:fungal-type cell wall biogenesis"/>
    <property type="evidence" value="ECO:0007669"/>
    <property type="project" value="TreeGrafter"/>
</dbReference>
<feature type="signal peptide" evidence="13">
    <location>
        <begin position="1"/>
        <end position="23"/>
    </location>
</feature>
<feature type="transmembrane region" description="Helical" evidence="12">
    <location>
        <begin position="448"/>
        <end position="469"/>
    </location>
</feature>
<evidence type="ECO:0000256" key="11">
    <source>
        <dbReference type="SAM" id="MobiDB-lite"/>
    </source>
</evidence>
<evidence type="ECO:0000256" key="2">
    <source>
        <dbReference type="ARBA" id="ARBA00004308"/>
    </source>
</evidence>
<proteinExistence type="inferred from homology"/>
<organism evidence="14 15">
    <name type="scientific">Podospora appendiculata</name>
    <dbReference type="NCBI Taxonomy" id="314037"/>
    <lineage>
        <taxon>Eukaryota</taxon>
        <taxon>Fungi</taxon>
        <taxon>Dikarya</taxon>
        <taxon>Ascomycota</taxon>
        <taxon>Pezizomycotina</taxon>
        <taxon>Sordariomycetes</taxon>
        <taxon>Sordariomycetidae</taxon>
        <taxon>Sordariales</taxon>
        <taxon>Podosporaceae</taxon>
        <taxon>Podospora</taxon>
    </lineage>
</organism>
<keyword evidence="12" id="KW-0812">Transmembrane</keyword>
<dbReference type="GO" id="GO:0008496">
    <property type="term" value="F:mannan endo-1,6-alpha-mannosidase activity"/>
    <property type="evidence" value="ECO:0007669"/>
    <property type="project" value="UniProtKB-UniRule"/>
</dbReference>
<comment type="subcellular location">
    <subcellularLocation>
        <location evidence="2">Endomembrane system</location>
    </subcellularLocation>
</comment>
<evidence type="ECO:0000256" key="10">
    <source>
        <dbReference type="PIRNR" id="PIRNR016302"/>
    </source>
</evidence>
<gene>
    <name evidence="14" type="ORF">B0T22DRAFT_404430</name>
</gene>
<dbReference type="Pfam" id="PF03663">
    <property type="entry name" value="Glyco_hydro_76"/>
    <property type="match status" value="1"/>
</dbReference>
<dbReference type="EMBL" id="JAULSO010000002">
    <property type="protein sequence ID" value="KAK3690071.1"/>
    <property type="molecule type" value="Genomic_DNA"/>
</dbReference>
<name>A0AAE0XCS3_9PEZI</name>
<dbReference type="SUPFAM" id="SSF48208">
    <property type="entry name" value="Six-hairpin glycosidases"/>
    <property type="match status" value="1"/>
</dbReference>
<protein>
    <recommendedName>
        <fullName evidence="4 10">Mannan endo-1,6-alpha-mannosidase</fullName>
        <ecNumber evidence="4 10">3.2.1.101</ecNumber>
    </recommendedName>
</protein>
<dbReference type="GO" id="GO:0016052">
    <property type="term" value="P:carbohydrate catabolic process"/>
    <property type="evidence" value="ECO:0007669"/>
    <property type="project" value="InterPro"/>
</dbReference>
<dbReference type="PANTHER" id="PTHR12145">
    <property type="entry name" value="MANNAN ENDO-1,6-ALPHA-MANNOSIDASE DCW1"/>
    <property type="match status" value="1"/>
</dbReference>
<evidence type="ECO:0000256" key="5">
    <source>
        <dbReference type="ARBA" id="ARBA00022729"/>
    </source>
</evidence>
<dbReference type="PIRSF" id="PIRSF016302">
    <property type="entry name" value="Man_a_manosd"/>
    <property type="match status" value="1"/>
</dbReference>
<evidence type="ECO:0000256" key="12">
    <source>
        <dbReference type="SAM" id="Phobius"/>
    </source>
</evidence>
<evidence type="ECO:0000256" key="7">
    <source>
        <dbReference type="ARBA" id="ARBA00023136"/>
    </source>
</evidence>
<evidence type="ECO:0000256" key="3">
    <source>
        <dbReference type="ARBA" id="ARBA00009699"/>
    </source>
</evidence>
<evidence type="ECO:0000256" key="6">
    <source>
        <dbReference type="ARBA" id="ARBA00022801"/>
    </source>
</evidence>
<dbReference type="InterPro" id="IPR008928">
    <property type="entry name" value="6-hairpin_glycosidase_sf"/>
</dbReference>
<evidence type="ECO:0000256" key="1">
    <source>
        <dbReference type="ARBA" id="ARBA00001452"/>
    </source>
</evidence>
<dbReference type="Proteomes" id="UP001270362">
    <property type="component" value="Unassembled WGS sequence"/>
</dbReference>
<dbReference type="FunFam" id="1.50.10.20:FF:000006">
    <property type="entry name" value="Mannan endo-1,6-alpha-mannosidase"/>
    <property type="match status" value="1"/>
</dbReference>
<keyword evidence="7 12" id="KW-0472">Membrane</keyword>
<keyword evidence="15" id="KW-1185">Reference proteome</keyword>
<evidence type="ECO:0000256" key="13">
    <source>
        <dbReference type="SAM" id="SignalP"/>
    </source>
</evidence>